<comment type="caution">
    <text evidence="4">The sequence shown here is derived from an EMBL/GenBank/DDBJ whole genome shotgun (WGS) entry which is preliminary data.</text>
</comment>
<organism evidence="4 5">
    <name type="scientific">Tsukamurella paurometabola</name>
    <name type="common">Corynebacterium paurometabolum</name>
    <dbReference type="NCBI Taxonomy" id="2061"/>
    <lineage>
        <taxon>Bacteria</taxon>
        <taxon>Bacillati</taxon>
        <taxon>Actinomycetota</taxon>
        <taxon>Actinomycetes</taxon>
        <taxon>Mycobacteriales</taxon>
        <taxon>Tsukamurellaceae</taxon>
        <taxon>Tsukamurella</taxon>
    </lineage>
</organism>
<gene>
    <name evidence="4" type="ORF">KFZ73_09130</name>
</gene>
<keyword evidence="2" id="KW-0812">Transmembrane</keyword>
<evidence type="ECO:0000256" key="1">
    <source>
        <dbReference type="SAM" id="MobiDB-lite"/>
    </source>
</evidence>
<protein>
    <submittedName>
        <fullName evidence="4">DUF1707 domain-containing protein</fullName>
    </submittedName>
</protein>
<dbReference type="Pfam" id="PF08044">
    <property type="entry name" value="DUF1707"/>
    <property type="match status" value="1"/>
</dbReference>
<name>A0ABS5NAU1_TSUPA</name>
<dbReference type="EMBL" id="JAGXOE010000015">
    <property type="protein sequence ID" value="MBS4101404.1"/>
    <property type="molecule type" value="Genomic_DNA"/>
</dbReference>
<dbReference type="PANTHER" id="PTHR40763:SF4">
    <property type="entry name" value="DUF1707 DOMAIN-CONTAINING PROTEIN"/>
    <property type="match status" value="1"/>
</dbReference>
<dbReference type="InterPro" id="IPR012551">
    <property type="entry name" value="DUF1707_SHOCT-like"/>
</dbReference>
<accession>A0ABS5NAU1</accession>
<keyword evidence="2" id="KW-1133">Transmembrane helix</keyword>
<evidence type="ECO:0000259" key="3">
    <source>
        <dbReference type="Pfam" id="PF08044"/>
    </source>
</evidence>
<evidence type="ECO:0000256" key="2">
    <source>
        <dbReference type="SAM" id="Phobius"/>
    </source>
</evidence>
<feature type="region of interest" description="Disordered" evidence="1">
    <location>
        <begin position="1"/>
        <end position="21"/>
    </location>
</feature>
<proteinExistence type="predicted"/>
<keyword evidence="2" id="KW-0472">Membrane</keyword>
<keyword evidence="5" id="KW-1185">Reference proteome</keyword>
<sequence length="329" mass="33930">MSENFDQAHSESLAKRARDADREEVMGLLDGALADGQLDGFEHRERVTRALRSGTLGELGATVADLQVPTPTFLLPPVQPPTPPAPAAAPPRRPAPESAPRPATPVSPGPSSAGTGADRTTSTVASLLAASAFAIILIVIVANVGQSDDTGVGPLGAKPGFTMCDGEGKNCKDENGRSVPDMPRDKPPIDGVALVGNPMASTNVRKAYESMVTALAPTSVISLSVTKWGANAEVIRADDPSRSQKWTLSGGAWKYAPYDRGKADVPGFAPAAMNLDRITAAIADAPGIARAEREPTSVDFTPSSVTITYNGQSGGSATLILAPDGTVVD</sequence>
<feature type="transmembrane region" description="Helical" evidence="2">
    <location>
        <begin position="124"/>
        <end position="145"/>
    </location>
</feature>
<feature type="domain" description="DUF1707" evidence="3">
    <location>
        <begin position="16"/>
        <end position="67"/>
    </location>
</feature>
<evidence type="ECO:0000313" key="4">
    <source>
        <dbReference type="EMBL" id="MBS4101404.1"/>
    </source>
</evidence>
<evidence type="ECO:0000313" key="5">
    <source>
        <dbReference type="Proteomes" id="UP000676853"/>
    </source>
</evidence>
<feature type="compositionally biased region" description="Pro residues" evidence="1">
    <location>
        <begin position="77"/>
        <end position="108"/>
    </location>
</feature>
<dbReference type="RefSeq" id="WP_212553537.1">
    <property type="nucleotide sequence ID" value="NZ_JAGXOE010000015.1"/>
</dbReference>
<reference evidence="4 5" key="1">
    <citation type="submission" date="2021-04" db="EMBL/GenBank/DDBJ databases">
        <title>Whole genome sequence analysis of a thiophenic sulfur metabolizing bacteria.</title>
        <authorList>
            <person name="Akhtar N."/>
            <person name="Akram J."/>
            <person name="Aslam A."/>
        </authorList>
    </citation>
    <scope>NUCLEOTIDE SEQUENCE [LARGE SCALE GENOMIC DNA]</scope>
    <source>
        <strain evidence="4 5">3OW</strain>
    </source>
</reference>
<dbReference type="PANTHER" id="PTHR40763">
    <property type="entry name" value="MEMBRANE PROTEIN-RELATED"/>
    <property type="match status" value="1"/>
</dbReference>
<feature type="region of interest" description="Disordered" evidence="1">
    <location>
        <begin position="71"/>
        <end position="118"/>
    </location>
</feature>
<dbReference type="Proteomes" id="UP000676853">
    <property type="component" value="Unassembled WGS sequence"/>
</dbReference>